<comment type="caution">
    <text evidence="2">The sequence shown here is derived from an EMBL/GenBank/DDBJ whole genome shotgun (WGS) entry which is preliminary data.</text>
</comment>
<feature type="transmembrane region" description="Helical" evidence="1">
    <location>
        <begin position="130"/>
        <end position="150"/>
    </location>
</feature>
<dbReference type="OrthoDB" id="9786302at2"/>
<dbReference type="Proteomes" id="UP000027451">
    <property type="component" value="Unassembled WGS sequence"/>
</dbReference>
<evidence type="ECO:0000256" key="1">
    <source>
        <dbReference type="SAM" id="Phobius"/>
    </source>
</evidence>
<feature type="transmembrane region" description="Helical" evidence="1">
    <location>
        <begin position="12"/>
        <end position="34"/>
    </location>
</feature>
<dbReference type="AlphaFoldDB" id="A0A656QMM4"/>
<evidence type="ECO:0000313" key="3">
    <source>
        <dbReference type="Proteomes" id="UP000027451"/>
    </source>
</evidence>
<feature type="transmembrane region" description="Helical" evidence="1">
    <location>
        <begin position="46"/>
        <end position="69"/>
    </location>
</feature>
<proteinExistence type="predicted"/>
<keyword evidence="1" id="KW-0472">Membrane</keyword>
<dbReference type="Pfam" id="PF10027">
    <property type="entry name" value="DUF2269"/>
    <property type="match status" value="1"/>
</dbReference>
<dbReference type="EMBL" id="JFHD01000004">
    <property type="protein sequence ID" value="KDR31982.1"/>
    <property type="molecule type" value="Genomic_DNA"/>
</dbReference>
<name>A0A656QMM4_9BURK</name>
<evidence type="ECO:0000313" key="2">
    <source>
        <dbReference type="EMBL" id="KDR31982.1"/>
    </source>
</evidence>
<protein>
    <submittedName>
        <fullName evidence="2">Membrane protein</fullName>
    </submittedName>
</protein>
<dbReference type="RefSeq" id="WP_008345559.1">
    <property type="nucleotide sequence ID" value="NZ_CP084288.1"/>
</dbReference>
<feature type="transmembrane region" description="Helical" evidence="1">
    <location>
        <begin position="81"/>
        <end position="102"/>
    </location>
</feature>
<reference evidence="2 3" key="1">
    <citation type="submission" date="2014-03" db="EMBL/GenBank/DDBJ databases">
        <title>Draft Genome Sequences of Four Burkholderia Strains.</title>
        <authorList>
            <person name="Liu X.Y."/>
            <person name="Li C.X."/>
            <person name="Xu J.H."/>
        </authorList>
    </citation>
    <scope>NUCLEOTIDE SEQUENCE [LARGE SCALE GENOMIC DNA]</scope>
    <source>
        <strain evidence="2 3">OP-1</strain>
    </source>
</reference>
<dbReference type="InterPro" id="IPR018729">
    <property type="entry name" value="DUF2269_transmembrane"/>
</dbReference>
<keyword evidence="1" id="KW-0812">Transmembrane</keyword>
<keyword evidence="1" id="KW-1133">Transmembrane helix</keyword>
<organism evidence="2 3">
    <name type="scientific">Caballeronia zhejiangensis</name>
    <dbReference type="NCBI Taxonomy" id="871203"/>
    <lineage>
        <taxon>Bacteria</taxon>
        <taxon>Pseudomonadati</taxon>
        <taxon>Pseudomonadota</taxon>
        <taxon>Betaproteobacteria</taxon>
        <taxon>Burkholderiales</taxon>
        <taxon>Burkholderiaceae</taxon>
        <taxon>Caballeronia</taxon>
    </lineage>
</organism>
<gene>
    <name evidence="2" type="ORF">BG60_25350</name>
</gene>
<sequence length="154" mass="17084">MTYLTIKWMHVISSTILFGTGIGSAFYLLAASIGRDARTVARVSRLVVLADWLFTTPTAIVQPLTGYLMMRLTGFPVSSPWLAWSIGLYVVAIACWLPVVWLQMRLAAEAQACAVSDAGLSRRYWRLMSAWIALGVMAFVAFVGIFWLMVTKTL</sequence>
<keyword evidence="3" id="KW-1185">Reference proteome</keyword>
<accession>A0A656QMM4</accession>